<dbReference type="PANTHER" id="PTHR43140:SF1">
    <property type="entry name" value="TYPE I RESTRICTION ENZYME ECOKI SPECIFICITY SUBUNIT"/>
    <property type="match status" value="1"/>
</dbReference>
<gene>
    <name evidence="4" type="ORF">ZRA01_38320</name>
</gene>
<dbReference type="PANTHER" id="PTHR43140">
    <property type="entry name" value="TYPE-1 RESTRICTION ENZYME ECOKI SPECIFICITY PROTEIN"/>
    <property type="match status" value="1"/>
</dbReference>
<keyword evidence="1" id="KW-0680">Restriction system</keyword>
<name>A0A4Y4D1E6_ZOORA</name>
<comment type="caution">
    <text evidence="4">The sequence shown here is derived from an EMBL/GenBank/DDBJ whole genome shotgun (WGS) entry which is preliminary data.</text>
</comment>
<dbReference type="OrthoDB" id="5298944at2"/>
<feature type="region of interest" description="Disordered" evidence="3">
    <location>
        <begin position="57"/>
        <end position="76"/>
    </location>
</feature>
<feature type="compositionally biased region" description="Basic and acidic residues" evidence="3">
    <location>
        <begin position="64"/>
        <end position="76"/>
    </location>
</feature>
<dbReference type="CDD" id="cd17261">
    <property type="entry name" value="RMtype1_S_EcoKI-TRD2-CR2_like"/>
    <property type="match status" value="1"/>
</dbReference>
<dbReference type="InterPro" id="IPR051212">
    <property type="entry name" value="Type-I_RE_S_subunit"/>
</dbReference>
<dbReference type="GO" id="GO:0003677">
    <property type="term" value="F:DNA binding"/>
    <property type="evidence" value="ECO:0007669"/>
    <property type="project" value="UniProtKB-KW"/>
</dbReference>
<dbReference type="GO" id="GO:0009307">
    <property type="term" value="P:DNA restriction-modification system"/>
    <property type="evidence" value="ECO:0007669"/>
    <property type="project" value="UniProtKB-KW"/>
</dbReference>
<evidence type="ECO:0000313" key="5">
    <source>
        <dbReference type="Proteomes" id="UP000318422"/>
    </source>
</evidence>
<proteinExistence type="predicted"/>
<dbReference type="Gene3D" id="3.90.220.20">
    <property type="entry name" value="DNA methylase specificity domains"/>
    <property type="match status" value="2"/>
</dbReference>
<accession>A0A4Y4D1E6</accession>
<dbReference type="RefSeq" id="WP_141355073.1">
    <property type="nucleotide sequence ID" value="NZ_BJNV01000122.1"/>
</dbReference>
<organism evidence="4 5">
    <name type="scientific">Zoogloea ramigera</name>
    <dbReference type="NCBI Taxonomy" id="350"/>
    <lineage>
        <taxon>Bacteria</taxon>
        <taxon>Pseudomonadati</taxon>
        <taxon>Pseudomonadota</taxon>
        <taxon>Betaproteobacteria</taxon>
        <taxon>Rhodocyclales</taxon>
        <taxon>Zoogloeaceae</taxon>
        <taxon>Zoogloea</taxon>
    </lineage>
</organism>
<dbReference type="Proteomes" id="UP000318422">
    <property type="component" value="Unassembled WGS sequence"/>
</dbReference>
<dbReference type="InterPro" id="IPR044946">
    <property type="entry name" value="Restrct_endonuc_typeI_TRD_sf"/>
</dbReference>
<reference evidence="4 5" key="1">
    <citation type="submission" date="2019-06" db="EMBL/GenBank/DDBJ databases">
        <title>Whole genome shotgun sequence of Zoogloea ramigera NBRC 15342.</title>
        <authorList>
            <person name="Hosoyama A."/>
            <person name="Uohara A."/>
            <person name="Ohji S."/>
            <person name="Ichikawa N."/>
        </authorList>
    </citation>
    <scope>NUCLEOTIDE SEQUENCE [LARGE SCALE GENOMIC DNA]</scope>
    <source>
        <strain evidence="4 5">NBRC 15342</strain>
    </source>
</reference>
<dbReference type="SUPFAM" id="SSF116734">
    <property type="entry name" value="DNA methylase specificity domain"/>
    <property type="match status" value="2"/>
</dbReference>
<keyword evidence="5" id="KW-1185">Reference proteome</keyword>
<dbReference type="Gene3D" id="1.10.287.1120">
    <property type="entry name" value="Bipartite methylase S protein"/>
    <property type="match status" value="1"/>
</dbReference>
<keyword evidence="2" id="KW-0238">DNA-binding</keyword>
<evidence type="ECO:0000313" key="4">
    <source>
        <dbReference type="EMBL" id="GEC97759.1"/>
    </source>
</evidence>
<dbReference type="AlphaFoldDB" id="A0A4Y4D1E6"/>
<dbReference type="EMBL" id="BJNV01000122">
    <property type="protein sequence ID" value="GEC97759.1"/>
    <property type="molecule type" value="Genomic_DNA"/>
</dbReference>
<sequence length="452" mass="50278">MSLPRYPEYKDSGVEWLGEVPAHWEIRRLSSLFVQVTEEGDTDLPVLMVSIHSGVSDDEIDEEERSRKVTRSEDRSKYKRVAPGDLVYNMMRAWQGGFGTATVTGLVSPAYVVARPTETFQTHLVEQQLRSPQAVEEMRRHSRGVTDFRLRPYWDEFKTLSITLPPATEQTAIAAFLDRETAKIDALIAEQDKLLALLTEKRQATISHAVTKGLDPNVSMKDSGVKWLGEVPRHWKLMRIRHLVSTIEQGWSPQCENFPVEAPDEWGVLKVGCVNGGFFRPSENKKLPLELAPMPAYALKRGDLLISRANTRELVGSAAVVQRDFNNLLLCDKLYRLRLAPGKCLAAFAAAYLSTREARSQIELDATGASSSMLNIGQSAVLDLLMPLPVMDEQKAIAEFISAETARLDALAAEATRAIALLKERRSALISAAVTGKIDVRNALQKQEACHA</sequence>
<evidence type="ECO:0000256" key="1">
    <source>
        <dbReference type="ARBA" id="ARBA00022747"/>
    </source>
</evidence>
<evidence type="ECO:0000256" key="3">
    <source>
        <dbReference type="SAM" id="MobiDB-lite"/>
    </source>
</evidence>
<evidence type="ECO:0000256" key="2">
    <source>
        <dbReference type="ARBA" id="ARBA00023125"/>
    </source>
</evidence>
<protein>
    <submittedName>
        <fullName evidence="4">Restriction modification system DNA specificity domain-containing protein</fullName>
    </submittedName>
</protein>